<accession>A0AAF0V1C3</accession>
<dbReference type="PROSITE" id="PS01359">
    <property type="entry name" value="ZF_PHD_1"/>
    <property type="match status" value="1"/>
</dbReference>
<dbReference type="PROSITE" id="PS51044">
    <property type="entry name" value="ZF_SP_RING"/>
    <property type="match status" value="1"/>
</dbReference>
<dbReference type="Gene3D" id="1.10.720.30">
    <property type="entry name" value="SAP domain"/>
    <property type="match status" value="1"/>
</dbReference>
<dbReference type="Pfam" id="PF00628">
    <property type="entry name" value="PHD"/>
    <property type="match status" value="1"/>
</dbReference>
<evidence type="ECO:0000256" key="7">
    <source>
        <dbReference type="ARBA" id="ARBA00022786"/>
    </source>
</evidence>
<evidence type="ECO:0000256" key="9">
    <source>
        <dbReference type="ARBA" id="ARBA00023242"/>
    </source>
</evidence>
<dbReference type="GO" id="GO:0000785">
    <property type="term" value="C:chromatin"/>
    <property type="evidence" value="ECO:0007669"/>
    <property type="project" value="TreeGrafter"/>
</dbReference>
<keyword evidence="9" id="KW-0539">Nucleus</keyword>
<dbReference type="GO" id="GO:0008270">
    <property type="term" value="F:zinc ion binding"/>
    <property type="evidence" value="ECO:0007669"/>
    <property type="project" value="UniProtKB-KW"/>
</dbReference>
<dbReference type="SMART" id="SM00249">
    <property type="entry name" value="PHD"/>
    <property type="match status" value="1"/>
</dbReference>
<keyword evidence="15" id="KW-1185">Reference proteome</keyword>
<comment type="similarity">
    <text evidence="3">Belongs to the PIAS family.</text>
</comment>
<dbReference type="InterPro" id="IPR013083">
    <property type="entry name" value="Znf_RING/FYVE/PHD"/>
</dbReference>
<keyword evidence="6 10" id="KW-0863">Zinc-finger</keyword>
<comment type="subcellular location">
    <subcellularLocation>
        <location evidence="1">Nucleus</location>
    </subcellularLocation>
</comment>
<dbReference type="EMBL" id="CP133622">
    <property type="protein sequence ID" value="WMV56025.1"/>
    <property type="molecule type" value="Genomic_DNA"/>
</dbReference>
<dbReference type="SUPFAM" id="SSF68906">
    <property type="entry name" value="SAP domain"/>
    <property type="match status" value="1"/>
</dbReference>
<evidence type="ECO:0000256" key="3">
    <source>
        <dbReference type="ARBA" id="ARBA00005383"/>
    </source>
</evidence>
<dbReference type="InterPro" id="IPR019786">
    <property type="entry name" value="Zinc_finger_PHD-type_CS"/>
</dbReference>
<evidence type="ECO:0008006" key="16">
    <source>
        <dbReference type="Google" id="ProtNLM"/>
    </source>
</evidence>
<gene>
    <name evidence="14" type="ORF">MTR67_049410</name>
</gene>
<dbReference type="CDD" id="cd15570">
    <property type="entry name" value="PHD_Bye1p_SIZ1_like"/>
    <property type="match status" value="1"/>
</dbReference>
<evidence type="ECO:0000256" key="8">
    <source>
        <dbReference type="ARBA" id="ARBA00022833"/>
    </source>
</evidence>
<evidence type="ECO:0000256" key="2">
    <source>
        <dbReference type="ARBA" id="ARBA00004718"/>
    </source>
</evidence>
<evidence type="ECO:0000256" key="11">
    <source>
        <dbReference type="SAM" id="MobiDB-lite"/>
    </source>
</evidence>
<dbReference type="GO" id="GO:0005634">
    <property type="term" value="C:nucleus"/>
    <property type="evidence" value="ECO:0007669"/>
    <property type="project" value="UniProtKB-SubCell"/>
</dbReference>
<keyword evidence="4" id="KW-0808">Transferase</keyword>
<comment type="pathway">
    <text evidence="2">Protein modification; protein sumoylation.</text>
</comment>
<feature type="domain" description="SP-RING-type" evidence="13">
    <location>
        <begin position="444"/>
        <end position="503"/>
    </location>
</feature>
<organism evidence="14 15">
    <name type="scientific">Solanum verrucosum</name>
    <dbReference type="NCBI Taxonomy" id="315347"/>
    <lineage>
        <taxon>Eukaryota</taxon>
        <taxon>Viridiplantae</taxon>
        <taxon>Streptophyta</taxon>
        <taxon>Embryophyta</taxon>
        <taxon>Tracheophyta</taxon>
        <taxon>Spermatophyta</taxon>
        <taxon>Magnoliopsida</taxon>
        <taxon>eudicotyledons</taxon>
        <taxon>Gunneridae</taxon>
        <taxon>Pentapetalae</taxon>
        <taxon>asterids</taxon>
        <taxon>lamiids</taxon>
        <taxon>Solanales</taxon>
        <taxon>Solanaceae</taxon>
        <taxon>Solanoideae</taxon>
        <taxon>Solaneae</taxon>
        <taxon>Solanum</taxon>
    </lineage>
</organism>
<feature type="compositionally biased region" description="Pro residues" evidence="11">
    <location>
        <begin position="31"/>
        <end position="41"/>
    </location>
</feature>
<dbReference type="GO" id="GO:0061665">
    <property type="term" value="F:SUMO ligase activity"/>
    <property type="evidence" value="ECO:0007669"/>
    <property type="project" value="TreeGrafter"/>
</dbReference>
<feature type="compositionally biased region" description="Basic residues" evidence="11">
    <location>
        <begin position="1"/>
        <end position="11"/>
    </location>
</feature>
<dbReference type="Proteomes" id="UP001234989">
    <property type="component" value="Chromosome 11"/>
</dbReference>
<evidence type="ECO:0000256" key="5">
    <source>
        <dbReference type="ARBA" id="ARBA00022723"/>
    </source>
</evidence>
<keyword evidence="5" id="KW-0479">Metal-binding</keyword>
<dbReference type="GO" id="GO:0016925">
    <property type="term" value="P:protein sumoylation"/>
    <property type="evidence" value="ECO:0007669"/>
    <property type="project" value="UniProtKB-ARBA"/>
</dbReference>
<dbReference type="InterPro" id="IPR003034">
    <property type="entry name" value="SAP_dom"/>
</dbReference>
<dbReference type="Pfam" id="PF02891">
    <property type="entry name" value="zf-MIZ"/>
    <property type="match status" value="1"/>
</dbReference>
<evidence type="ECO:0000259" key="13">
    <source>
        <dbReference type="PROSITE" id="PS51044"/>
    </source>
</evidence>
<dbReference type="AlphaFoldDB" id="A0AAF0V1C3"/>
<dbReference type="Gene3D" id="3.30.40.10">
    <property type="entry name" value="Zinc/RING finger domain, C3HC4 (zinc finger)"/>
    <property type="match status" value="2"/>
</dbReference>
<name>A0AAF0V1C3_SOLVR</name>
<reference evidence="14" key="1">
    <citation type="submission" date="2023-08" db="EMBL/GenBank/DDBJ databases">
        <title>A de novo genome assembly of Solanum verrucosum Schlechtendal, a Mexican diploid species geographically isolated from the other diploid A-genome species in potato relatives.</title>
        <authorList>
            <person name="Hosaka K."/>
        </authorList>
    </citation>
    <scope>NUCLEOTIDE SEQUENCE</scope>
    <source>
        <tissue evidence="14">Young leaves</tissue>
    </source>
</reference>
<dbReference type="Pfam" id="PF02037">
    <property type="entry name" value="SAP"/>
    <property type="match status" value="1"/>
</dbReference>
<protein>
    <recommendedName>
        <fullName evidence="16">E3 SUMO-protein ligase SIZ1</fullName>
    </recommendedName>
</protein>
<evidence type="ECO:0000256" key="6">
    <source>
        <dbReference type="ARBA" id="ARBA00022771"/>
    </source>
</evidence>
<dbReference type="SUPFAM" id="SSF57903">
    <property type="entry name" value="FYVE/PHD zinc finger"/>
    <property type="match status" value="1"/>
</dbReference>
<dbReference type="PANTHER" id="PTHR10782:SF93">
    <property type="entry name" value="E3 SUMO-PROTEIN LIGASE SIZ1-LIKE"/>
    <property type="match status" value="1"/>
</dbReference>
<evidence type="ECO:0000256" key="4">
    <source>
        <dbReference type="ARBA" id="ARBA00022679"/>
    </source>
</evidence>
<dbReference type="PANTHER" id="PTHR10782">
    <property type="entry name" value="ZINC FINGER MIZ DOMAIN-CONTAINING PROTEIN"/>
    <property type="match status" value="1"/>
</dbReference>
<dbReference type="InterPro" id="IPR019787">
    <property type="entry name" value="Znf_PHD-finger"/>
</dbReference>
<proteinExistence type="inferred from homology"/>
<keyword evidence="7" id="KW-0833">Ubl conjugation pathway</keyword>
<feature type="domain" description="SAP" evidence="12">
    <location>
        <begin position="60"/>
        <end position="94"/>
    </location>
</feature>
<sequence>MPVSVKRNRHHSNCEEVDGEGEEEEEERENLPPPSPPPPPSLRFCSGSGLQISFRINDKLAYFRIKELKDVLNQLGLSKQGKKQDLVDRIVATLSDERGEQLHFLLEEAVGEMLDTSASGLFPKRNSVGKEDVAKLVDDIYRKMQVSGATGATGATDLASKSQVVSDTSNVKLKEEIEDSYHMKIRCVCTSSLQTETMIQCEDRRCHTWQHIRCVVIPDKPMEGGDPPIPPTTFYCEVCRLVRADPIYMVMLVSPSITEFPICSFWVTMGHPLYPAKLAITSVPADGTNPVQSIEKTFQITRADRDLLAKQEYDLQAWCMLLNDKVQFRMQWPQYADLQVNVESQPTGVPVRAINRPGSQLLGANGRDDGPIITPCTRDGINKVTLTGCDARVFCLGVRLVKRRTVQQVLSMIPKVSDGEKFEDALARVRRCVGGGTATENADSDSDLEVVADCIPVNLRCPMSGSRMKVAGRFKPCIHMGCFDLDVFVEMNQRSRKASNYNP</sequence>
<feature type="compositionally biased region" description="Acidic residues" evidence="11">
    <location>
        <begin position="15"/>
        <end position="28"/>
    </location>
</feature>
<evidence type="ECO:0000313" key="15">
    <source>
        <dbReference type="Proteomes" id="UP001234989"/>
    </source>
</evidence>
<feature type="region of interest" description="Disordered" evidence="11">
    <location>
        <begin position="1"/>
        <end position="41"/>
    </location>
</feature>
<dbReference type="InterPro" id="IPR011011">
    <property type="entry name" value="Znf_FYVE_PHD"/>
</dbReference>
<keyword evidence="8" id="KW-0862">Zinc</keyword>
<dbReference type="SMART" id="SM00513">
    <property type="entry name" value="SAP"/>
    <property type="match status" value="1"/>
</dbReference>
<evidence type="ECO:0000259" key="12">
    <source>
        <dbReference type="PROSITE" id="PS50800"/>
    </source>
</evidence>
<dbReference type="InterPro" id="IPR001965">
    <property type="entry name" value="Znf_PHD"/>
</dbReference>
<evidence type="ECO:0000256" key="10">
    <source>
        <dbReference type="PROSITE-ProRule" id="PRU00452"/>
    </source>
</evidence>
<evidence type="ECO:0000313" key="14">
    <source>
        <dbReference type="EMBL" id="WMV56025.1"/>
    </source>
</evidence>
<dbReference type="InterPro" id="IPR004181">
    <property type="entry name" value="Znf_MIZ"/>
</dbReference>
<evidence type="ECO:0000256" key="1">
    <source>
        <dbReference type="ARBA" id="ARBA00004123"/>
    </source>
</evidence>
<dbReference type="PROSITE" id="PS50800">
    <property type="entry name" value="SAP"/>
    <property type="match status" value="1"/>
</dbReference>
<dbReference type="InterPro" id="IPR036361">
    <property type="entry name" value="SAP_dom_sf"/>
</dbReference>